<keyword evidence="2" id="KW-0067">ATP-binding</keyword>
<proteinExistence type="predicted"/>
<evidence type="ECO:0000256" key="1">
    <source>
        <dbReference type="SAM" id="MobiDB-lite"/>
    </source>
</evidence>
<dbReference type="KEGG" id="vg:18266477"/>
<keyword evidence="3" id="KW-1185">Reference proteome</keyword>
<keyword evidence="2" id="KW-0347">Helicase</keyword>
<accession>W5S5L2</accession>
<feature type="region of interest" description="Disordered" evidence="1">
    <location>
        <begin position="53"/>
        <end position="83"/>
    </location>
</feature>
<evidence type="ECO:0000313" key="3">
    <source>
        <dbReference type="Proteomes" id="UP000202176"/>
    </source>
</evidence>
<dbReference type="GeneID" id="18266477"/>
<evidence type="ECO:0000313" key="2">
    <source>
        <dbReference type="EMBL" id="AHH02016.1"/>
    </source>
</evidence>
<keyword evidence="2" id="KW-0378">Hydrolase</keyword>
<dbReference type="EMBL" id="KF740664">
    <property type="protein sequence ID" value="AHH02016.1"/>
    <property type="molecule type" value="Genomic_DNA"/>
</dbReference>
<organism evidence="2 3">
    <name type="scientific">Pithovirus sibericum</name>
    <dbReference type="NCBI Taxonomy" id="1450746"/>
    <lineage>
        <taxon>Viruses</taxon>
        <taxon>Pithoviruses</taxon>
        <taxon>Orthopithovirinae</taxon>
        <taxon>Alphapithovirus</taxon>
        <taxon>Alphapithovirus sibericum</taxon>
    </lineage>
</organism>
<dbReference type="Proteomes" id="UP000202176">
    <property type="component" value="Segment"/>
</dbReference>
<sequence length="205" mass="23599">MSPIVCILFILVAIAILWLIYGGKEQEFVGISLEDTKFLSSIGASIVDKKPSTQSVDKEEVTISLPTESPRPTPRNLSYPPIEDCEPLQPGKRSKGEQICCDTLEKIYSKPFYRVRPGFLRNPETGRKLEIDCFNKDLRIGVEYNGRQHYVWPNFTGQSKQEFLNQVRRDRFKIETCDRNGVYLITVPYTVSHDQIPLYIQQRLP</sequence>
<dbReference type="RefSeq" id="YP_009001351.1">
    <property type="nucleotide sequence ID" value="NC_023423.1"/>
</dbReference>
<reference evidence="2 3" key="1">
    <citation type="journal article" date="2014" name="Proc. Natl. Acad. Sci. U.S.A.">
        <title>Thirty-thousand-year-old distant relative of giant icosahedral DNA viruses with a pandoravirus morphology.</title>
        <authorList>
            <person name="Legendre M."/>
            <person name="Bartoli J."/>
            <person name="Shmakova L."/>
            <person name="Jeudy S."/>
            <person name="Labadie K."/>
            <person name="Adrait A."/>
            <person name="Lescot M."/>
            <person name="Poirot O."/>
            <person name="Bertaux L."/>
            <person name="Bruley C."/>
            <person name="Coute Y."/>
            <person name="Rivkina E."/>
            <person name="Abergel C."/>
            <person name="Claverie J.M."/>
        </authorList>
    </citation>
    <scope>NUCLEOTIDE SEQUENCE [LARGE SCALE GENOMIC DNA]</scope>
    <source>
        <strain evidence="2">P1084-T</strain>
    </source>
</reference>
<gene>
    <name evidence="2" type="ORF">pv_450</name>
</gene>
<name>W5S5L2_9VIRU</name>
<dbReference type="OrthoDB" id="14596at10239"/>
<keyword evidence="2" id="KW-0547">Nucleotide-binding</keyword>
<dbReference type="GO" id="GO:0004386">
    <property type="term" value="F:helicase activity"/>
    <property type="evidence" value="ECO:0007669"/>
    <property type="project" value="UniProtKB-KW"/>
</dbReference>
<protein>
    <submittedName>
        <fullName evidence="2">Helicase nuclease</fullName>
    </submittedName>
</protein>